<dbReference type="EMBL" id="OQ890313">
    <property type="protein sequence ID" value="WLJ25610.1"/>
    <property type="molecule type" value="Genomic_DNA"/>
</dbReference>
<proteinExistence type="predicted"/>
<accession>A0AA49X3F6</accession>
<sequence length="42" mass="4896">MSVYGLGDSDLRLCVGKLIGLRFVTKRRSGYNCRYELRELWA</sequence>
<evidence type="ECO:0000313" key="1">
    <source>
        <dbReference type="EMBL" id="WLJ25610.1"/>
    </source>
</evidence>
<name>A0AA49X3F6_9VIRU</name>
<protein>
    <submittedName>
        <fullName evidence="1">Uncharacterized protein</fullName>
    </submittedName>
</protein>
<reference evidence="1" key="1">
    <citation type="submission" date="2023-04" db="EMBL/GenBank/DDBJ databases">
        <title>The human skin virome in hidradenitis suppurativa patients.</title>
        <authorList>
            <person name="Jansen D."/>
        </authorList>
    </citation>
    <scope>NUCLEOTIDE SEQUENCE</scope>
    <source>
        <strain evidence="1">VC1_JansenPhageC</strain>
    </source>
</reference>
<organism evidence="1">
    <name type="scientific">Corynebacterium phage HS03</name>
    <dbReference type="NCBI Taxonomy" id="3056390"/>
    <lineage>
        <taxon>Viruses</taxon>
    </lineage>
</organism>